<name>A0ABV2C8S4_9BURK</name>
<dbReference type="Proteomes" id="UP001548587">
    <property type="component" value="Unassembled WGS sequence"/>
</dbReference>
<protein>
    <submittedName>
        <fullName evidence="2">SymE family type I addiction module toxin</fullName>
    </submittedName>
</protein>
<evidence type="ECO:0000259" key="1">
    <source>
        <dbReference type="Pfam" id="PF08845"/>
    </source>
</evidence>
<dbReference type="EMBL" id="JBEWCH010000008">
    <property type="protein sequence ID" value="MET1475512.1"/>
    <property type="molecule type" value="Genomic_DNA"/>
</dbReference>
<sequence length="112" mass="12665">MAGANHNAPTYFRDCFFPPQSSFQSGRLVPHLRLTDMAPPVMYLWTKLSGRWIEAAGFDPGQRLRIDVSHKRLVITPLDDGDGIHDETHGFPEVDPVTGRQQRQFSVMTEEA</sequence>
<comment type="caution">
    <text evidence="2">The sequence shown here is derived from an EMBL/GenBank/DDBJ whole genome shotgun (WGS) entry which is preliminary data.</text>
</comment>
<keyword evidence="3" id="KW-1185">Reference proteome</keyword>
<reference evidence="2 3" key="1">
    <citation type="submission" date="2024-06" db="EMBL/GenBank/DDBJ databases">
        <title>Burkholderia sola in Mexico.</title>
        <authorList>
            <person name="Estrada P."/>
        </authorList>
    </citation>
    <scope>NUCLEOTIDE SEQUENCE [LARGE SCALE GENOMIC DNA]</scope>
    <source>
        <strain evidence="2 3">CpTa8-5</strain>
    </source>
</reference>
<feature type="domain" description="Toxin SymE-like" evidence="1">
    <location>
        <begin position="47"/>
        <end position="77"/>
    </location>
</feature>
<evidence type="ECO:0000313" key="3">
    <source>
        <dbReference type="Proteomes" id="UP001548587"/>
    </source>
</evidence>
<organism evidence="2 3">
    <name type="scientific">Burkholderia sola</name>
    <dbReference type="NCBI Taxonomy" id="2843302"/>
    <lineage>
        <taxon>Bacteria</taxon>
        <taxon>Pseudomonadati</taxon>
        <taxon>Pseudomonadota</taxon>
        <taxon>Betaproteobacteria</taxon>
        <taxon>Burkholderiales</taxon>
        <taxon>Burkholderiaceae</taxon>
        <taxon>Burkholderia</taxon>
        <taxon>Burkholderia cepacia complex</taxon>
    </lineage>
</organism>
<evidence type="ECO:0000313" key="2">
    <source>
        <dbReference type="EMBL" id="MET1475512.1"/>
    </source>
</evidence>
<gene>
    <name evidence="2" type="ORF">ABXL37_14735</name>
</gene>
<dbReference type="InterPro" id="IPR014944">
    <property type="entry name" value="Toxin_SymE-like"/>
</dbReference>
<dbReference type="Pfam" id="PF08845">
    <property type="entry name" value="SymE_toxin"/>
    <property type="match status" value="1"/>
</dbReference>
<dbReference type="RefSeq" id="WP_209925881.1">
    <property type="nucleotide sequence ID" value="NZ_JBEWCH010000008.1"/>
</dbReference>
<accession>A0ABV2C8S4</accession>
<proteinExistence type="predicted"/>